<evidence type="ECO:0000313" key="13">
    <source>
        <dbReference type="Proteomes" id="UP000238220"/>
    </source>
</evidence>
<dbReference type="Proteomes" id="UP000238220">
    <property type="component" value="Unassembled WGS sequence"/>
</dbReference>
<dbReference type="Gene3D" id="3.20.20.70">
    <property type="entry name" value="Aldolase class I"/>
    <property type="match status" value="1"/>
</dbReference>
<accession>A0A2S5TAE2</accession>
<dbReference type="FunFam" id="3.20.20.70:FF:000075">
    <property type="entry name" value="Tryptophan biosynthesis protein TRP1"/>
    <property type="match status" value="1"/>
</dbReference>
<keyword evidence="8 10" id="KW-0057">Aromatic amino acid biosynthesis</keyword>
<dbReference type="InterPro" id="IPR001240">
    <property type="entry name" value="PRAI_dom"/>
</dbReference>
<feature type="domain" description="N-(5'phosphoribosyl) anthranilate isomerase (PRAI)" evidence="11">
    <location>
        <begin position="7"/>
        <end position="200"/>
    </location>
</feature>
<organism evidence="12 13">
    <name type="scientific">Solimonas fluminis</name>
    <dbReference type="NCBI Taxonomy" id="2086571"/>
    <lineage>
        <taxon>Bacteria</taxon>
        <taxon>Pseudomonadati</taxon>
        <taxon>Pseudomonadota</taxon>
        <taxon>Gammaproteobacteria</taxon>
        <taxon>Nevskiales</taxon>
        <taxon>Nevskiaceae</taxon>
        <taxon>Solimonas</taxon>
    </lineage>
</organism>
<dbReference type="EMBL" id="PSNW01000018">
    <property type="protein sequence ID" value="PPE71945.1"/>
    <property type="molecule type" value="Genomic_DNA"/>
</dbReference>
<dbReference type="CDD" id="cd00405">
    <property type="entry name" value="PRAI"/>
    <property type="match status" value="1"/>
</dbReference>
<dbReference type="Pfam" id="PF00697">
    <property type="entry name" value="PRAI"/>
    <property type="match status" value="1"/>
</dbReference>
<dbReference type="PANTHER" id="PTHR42894">
    <property type="entry name" value="N-(5'-PHOSPHORIBOSYL)ANTHRANILATE ISOMERASE"/>
    <property type="match status" value="1"/>
</dbReference>
<evidence type="ECO:0000256" key="5">
    <source>
        <dbReference type="ARBA" id="ARBA00022272"/>
    </source>
</evidence>
<comment type="pathway">
    <text evidence="2 10">Amino-acid biosynthesis; L-tryptophan biosynthesis; L-tryptophan from chorismate: step 3/5.</text>
</comment>
<keyword evidence="13" id="KW-1185">Reference proteome</keyword>
<evidence type="ECO:0000256" key="4">
    <source>
        <dbReference type="ARBA" id="ARBA00012572"/>
    </source>
</evidence>
<dbReference type="InterPro" id="IPR044643">
    <property type="entry name" value="TrpF_fam"/>
</dbReference>
<dbReference type="NCBIfam" id="NF002298">
    <property type="entry name" value="PRK01222.1-4"/>
    <property type="match status" value="1"/>
</dbReference>
<dbReference type="OrthoDB" id="9796196at2"/>
<dbReference type="RefSeq" id="WP_104232384.1">
    <property type="nucleotide sequence ID" value="NZ_PSNW01000018.1"/>
</dbReference>
<comment type="caution">
    <text evidence="12">The sequence shown here is derived from an EMBL/GenBank/DDBJ whole genome shotgun (WGS) entry which is preliminary data.</text>
</comment>
<evidence type="ECO:0000256" key="2">
    <source>
        <dbReference type="ARBA" id="ARBA00004664"/>
    </source>
</evidence>
<dbReference type="SUPFAM" id="SSF51366">
    <property type="entry name" value="Ribulose-phoshate binding barrel"/>
    <property type="match status" value="1"/>
</dbReference>
<evidence type="ECO:0000256" key="3">
    <source>
        <dbReference type="ARBA" id="ARBA00007571"/>
    </source>
</evidence>
<comment type="catalytic activity">
    <reaction evidence="1 10">
        <text>N-(5-phospho-beta-D-ribosyl)anthranilate = 1-(2-carboxyphenylamino)-1-deoxy-D-ribulose 5-phosphate</text>
        <dbReference type="Rhea" id="RHEA:21540"/>
        <dbReference type="ChEBI" id="CHEBI:18277"/>
        <dbReference type="ChEBI" id="CHEBI:58613"/>
        <dbReference type="EC" id="5.3.1.24"/>
    </reaction>
</comment>
<dbReference type="EC" id="5.3.1.24" evidence="4 10"/>
<dbReference type="GO" id="GO:0000162">
    <property type="term" value="P:L-tryptophan biosynthetic process"/>
    <property type="evidence" value="ECO:0007669"/>
    <property type="project" value="UniProtKB-UniRule"/>
</dbReference>
<dbReference type="InterPro" id="IPR011060">
    <property type="entry name" value="RibuloseP-bd_barrel"/>
</dbReference>
<dbReference type="UniPathway" id="UPA00035">
    <property type="reaction ID" value="UER00042"/>
</dbReference>
<reference evidence="12 13" key="1">
    <citation type="submission" date="2018-02" db="EMBL/GenBank/DDBJ databases">
        <title>Genome sequencing of Solimonas sp. HR-BB.</title>
        <authorList>
            <person name="Lee Y."/>
            <person name="Jeon C.O."/>
        </authorList>
    </citation>
    <scope>NUCLEOTIDE SEQUENCE [LARGE SCALE GENOMIC DNA]</scope>
    <source>
        <strain evidence="12 13">HR-BB</strain>
    </source>
</reference>
<dbReference type="HAMAP" id="MF_00135">
    <property type="entry name" value="PRAI"/>
    <property type="match status" value="1"/>
</dbReference>
<proteinExistence type="inferred from homology"/>
<evidence type="ECO:0000256" key="10">
    <source>
        <dbReference type="HAMAP-Rule" id="MF_00135"/>
    </source>
</evidence>
<dbReference type="AlphaFoldDB" id="A0A2S5TAE2"/>
<evidence type="ECO:0000256" key="9">
    <source>
        <dbReference type="ARBA" id="ARBA00023235"/>
    </source>
</evidence>
<keyword evidence="9 10" id="KW-0413">Isomerase</keyword>
<dbReference type="InterPro" id="IPR013785">
    <property type="entry name" value="Aldolase_TIM"/>
</dbReference>
<evidence type="ECO:0000259" key="11">
    <source>
        <dbReference type="Pfam" id="PF00697"/>
    </source>
</evidence>
<sequence>MSRTRIKFCGITREKDAQAAIGLGVDALGFVLVPASPRHIPAEKAAAIRRRLPPFVSAVALLKDADAAFVQDAIDTLKPDLLQFHGDEPADFCASFGLPYIKAVAMGEKQSLAPLARRYKGAAGLLLDSHAKGGMGGRGETFDWSRVTAVKMPLVLAGGLNPANVGRGVRQLRPYGVDVSSGIEARPGVKDHDKMRAFVEAVVRADRAKK</sequence>
<comment type="similarity">
    <text evidence="3 10">Belongs to the TrpF family.</text>
</comment>
<dbReference type="PANTHER" id="PTHR42894:SF1">
    <property type="entry name" value="N-(5'-PHOSPHORIBOSYL)ANTHRANILATE ISOMERASE"/>
    <property type="match status" value="1"/>
</dbReference>
<gene>
    <name evidence="10" type="primary">trpF</name>
    <name evidence="12" type="ORF">C3942_21265</name>
</gene>
<evidence type="ECO:0000313" key="12">
    <source>
        <dbReference type="EMBL" id="PPE71945.1"/>
    </source>
</evidence>
<name>A0A2S5TAE2_9GAMM</name>
<dbReference type="GO" id="GO:0004640">
    <property type="term" value="F:phosphoribosylanthranilate isomerase activity"/>
    <property type="evidence" value="ECO:0007669"/>
    <property type="project" value="UniProtKB-UniRule"/>
</dbReference>
<keyword evidence="7 10" id="KW-0822">Tryptophan biosynthesis</keyword>
<evidence type="ECO:0000256" key="8">
    <source>
        <dbReference type="ARBA" id="ARBA00023141"/>
    </source>
</evidence>
<evidence type="ECO:0000256" key="1">
    <source>
        <dbReference type="ARBA" id="ARBA00001164"/>
    </source>
</evidence>
<keyword evidence="6 10" id="KW-0028">Amino-acid biosynthesis</keyword>
<evidence type="ECO:0000256" key="6">
    <source>
        <dbReference type="ARBA" id="ARBA00022605"/>
    </source>
</evidence>
<protein>
    <recommendedName>
        <fullName evidence="5 10">N-(5'-phosphoribosyl)anthranilate isomerase</fullName>
        <shortName evidence="10">PRAI</shortName>
        <ecNumber evidence="4 10">5.3.1.24</ecNumber>
    </recommendedName>
</protein>
<evidence type="ECO:0000256" key="7">
    <source>
        <dbReference type="ARBA" id="ARBA00022822"/>
    </source>
</evidence>